<reference evidence="2 3" key="1">
    <citation type="submission" date="2019-01" db="EMBL/GenBank/DDBJ databases">
        <authorList>
            <person name="Chen W.-M."/>
        </authorList>
    </citation>
    <scope>NUCLEOTIDE SEQUENCE [LARGE SCALE GENOMIC DNA]</scope>
    <source>
        <strain evidence="2 3">FSY-9</strain>
    </source>
</reference>
<evidence type="ECO:0000313" key="3">
    <source>
        <dbReference type="Proteomes" id="UP000282837"/>
    </source>
</evidence>
<dbReference type="AlphaFoldDB" id="A0A3S2UTJ6"/>
<evidence type="ECO:0000313" key="2">
    <source>
        <dbReference type="EMBL" id="RVU05960.1"/>
    </source>
</evidence>
<comment type="caution">
    <text evidence="2">The sequence shown here is derived from an EMBL/GenBank/DDBJ whole genome shotgun (WGS) entry which is preliminary data.</text>
</comment>
<keyword evidence="1" id="KW-0732">Signal</keyword>
<organism evidence="2 3">
    <name type="scientific">Novosphingobium umbonatum</name>
    <dbReference type="NCBI Taxonomy" id="1908524"/>
    <lineage>
        <taxon>Bacteria</taxon>
        <taxon>Pseudomonadati</taxon>
        <taxon>Pseudomonadota</taxon>
        <taxon>Alphaproteobacteria</taxon>
        <taxon>Sphingomonadales</taxon>
        <taxon>Sphingomonadaceae</taxon>
        <taxon>Novosphingobium</taxon>
    </lineage>
</organism>
<dbReference type="GO" id="GO:0008081">
    <property type="term" value="F:phosphoric diester hydrolase activity"/>
    <property type="evidence" value="ECO:0007669"/>
    <property type="project" value="InterPro"/>
</dbReference>
<dbReference type="Pfam" id="PF16670">
    <property type="entry name" value="PI-PLC-C1"/>
    <property type="match status" value="1"/>
</dbReference>
<protein>
    <recommendedName>
        <fullName evidence="4">Calcium-dependent phosphoinositide phospholipase C</fullName>
    </recommendedName>
</protein>
<dbReference type="InterPro" id="IPR017946">
    <property type="entry name" value="PLC-like_Pdiesterase_TIM-brl"/>
</dbReference>
<dbReference type="EMBL" id="SACO01000004">
    <property type="protein sequence ID" value="RVU05960.1"/>
    <property type="molecule type" value="Genomic_DNA"/>
</dbReference>
<dbReference type="Gene3D" id="3.20.20.190">
    <property type="entry name" value="Phosphatidylinositol (PI) phosphodiesterase"/>
    <property type="match status" value="1"/>
</dbReference>
<dbReference type="SUPFAM" id="SSF51695">
    <property type="entry name" value="PLC-like phosphodiesterases"/>
    <property type="match status" value="1"/>
</dbReference>
<gene>
    <name evidence="2" type="ORF">EOE18_07810</name>
</gene>
<evidence type="ECO:0000256" key="1">
    <source>
        <dbReference type="SAM" id="SignalP"/>
    </source>
</evidence>
<dbReference type="OrthoDB" id="195526at2"/>
<accession>A0A3S2UTJ6</accession>
<keyword evidence="3" id="KW-1185">Reference proteome</keyword>
<dbReference type="RefSeq" id="WP_127707931.1">
    <property type="nucleotide sequence ID" value="NZ_SACO01000004.1"/>
</dbReference>
<feature type="signal peptide" evidence="1">
    <location>
        <begin position="1"/>
        <end position="21"/>
    </location>
</feature>
<dbReference type="GO" id="GO:0006629">
    <property type="term" value="P:lipid metabolic process"/>
    <property type="evidence" value="ECO:0007669"/>
    <property type="project" value="InterPro"/>
</dbReference>
<name>A0A3S2UTJ6_9SPHN</name>
<dbReference type="PROSITE" id="PS50007">
    <property type="entry name" value="PIPLC_X_DOMAIN"/>
    <property type="match status" value="1"/>
</dbReference>
<dbReference type="CDD" id="cd08589">
    <property type="entry name" value="PI-PLCc_SaPLC1_like"/>
    <property type="match status" value="1"/>
</dbReference>
<sequence length="350" mass="37365">MLAARLVALLLLPLSMAPAWAQAPVTQAVAAPDNLRDVPLNAMRVLGSHNSYRPAPSEADLASLRAWLGDRAAGVEYGHLPIAQQLDLGLRQLEFDPYADPKGGLFAAPHAGNPAAHAEMLRPGAKVLHAPVVDAGTLCLSLEGCFAEVKAWSDAHPGHHPITIFVNVRDEPFADPRMPKIAPFDEAALAALDASAQTIFGRDHIIAPDDVRGSRPTLRAGVTGGGWPKINASAGKVMLVLDSSPKIAQTYRQGHASLRGRMMFAFYPEGDAEASIFNLQDPVAEETRAKALVAQGFMVRTRADADTREARAKDYSRLAAALRSGAQIISTDYYAGAPDPLHLGFTVRLP</sequence>
<evidence type="ECO:0008006" key="4">
    <source>
        <dbReference type="Google" id="ProtNLM"/>
    </source>
</evidence>
<dbReference type="Proteomes" id="UP000282837">
    <property type="component" value="Unassembled WGS sequence"/>
</dbReference>
<feature type="chain" id="PRO_5018773129" description="Calcium-dependent phosphoinositide phospholipase C" evidence="1">
    <location>
        <begin position="22"/>
        <end position="350"/>
    </location>
</feature>
<proteinExistence type="predicted"/>
<dbReference type="InterPro" id="IPR032075">
    <property type="entry name" value="PI-PLC-C1"/>
</dbReference>